<protein>
    <submittedName>
        <fullName evidence="1">Uncharacterized protein</fullName>
    </submittedName>
</protein>
<accession>A0ABP0TR97</accession>
<proteinExistence type="predicted"/>
<dbReference type="EMBL" id="OZ019906">
    <property type="protein sequence ID" value="CAK9203055.1"/>
    <property type="molecule type" value="Genomic_DNA"/>
</dbReference>
<sequence length="154" mass="17700">MVVRAERGEEAILRWWCSQPGTSAVRRDMSVRRACETKGEVLEVFEEEDEHHVQQGLYSLPCAGTHSLENHPGVSEVLRLQPGHKFKLVGHLSTEVGWHHYDTIKELQEKQKAKSKVFYECKKHLIQFHLKAAKCVEEQISPLQETLVPISYKA</sequence>
<organism evidence="1 2">
    <name type="scientific">Sphagnum troendelagicum</name>
    <dbReference type="NCBI Taxonomy" id="128251"/>
    <lineage>
        <taxon>Eukaryota</taxon>
        <taxon>Viridiplantae</taxon>
        <taxon>Streptophyta</taxon>
        <taxon>Embryophyta</taxon>
        <taxon>Bryophyta</taxon>
        <taxon>Sphagnophytina</taxon>
        <taxon>Sphagnopsida</taxon>
        <taxon>Sphagnales</taxon>
        <taxon>Sphagnaceae</taxon>
        <taxon>Sphagnum</taxon>
    </lineage>
</organism>
<keyword evidence="2" id="KW-1185">Reference proteome</keyword>
<dbReference type="Gene3D" id="6.10.250.3250">
    <property type="match status" value="1"/>
</dbReference>
<name>A0ABP0TR97_9BRYO</name>
<evidence type="ECO:0000313" key="1">
    <source>
        <dbReference type="EMBL" id="CAK9203055.1"/>
    </source>
</evidence>
<gene>
    <name evidence="1" type="ORF">CSSPTR1EN2_LOCUS6695</name>
</gene>
<dbReference type="Proteomes" id="UP001497512">
    <property type="component" value="Chromosome 14"/>
</dbReference>
<evidence type="ECO:0000313" key="2">
    <source>
        <dbReference type="Proteomes" id="UP001497512"/>
    </source>
</evidence>
<reference evidence="1" key="1">
    <citation type="submission" date="2024-02" db="EMBL/GenBank/DDBJ databases">
        <authorList>
            <consortium name="ELIXIR-Norway"/>
            <consortium name="Elixir Norway"/>
        </authorList>
    </citation>
    <scope>NUCLEOTIDE SEQUENCE</scope>
</reference>